<comment type="similarity">
    <text evidence="1">Belongs to the short-chain dehydrogenases/reductases (SDR) family.</text>
</comment>
<dbReference type="InterPro" id="IPR020904">
    <property type="entry name" value="Sc_DH/Rdtase_CS"/>
</dbReference>
<dbReference type="PRINTS" id="PR00081">
    <property type="entry name" value="GDHRDH"/>
</dbReference>
<keyword evidence="4" id="KW-1185">Reference proteome</keyword>
<accession>A0A395RWF1</accession>
<dbReference type="Pfam" id="PF13561">
    <property type="entry name" value="adh_short_C2"/>
    <property type="match status" value="1"/>
</dbReference>
<organism evidence="3 4">
    <name type="scientific">Fusarium longipes</name>
    <dbReference type="NCBI Taxonomy" id="694270"/>
    <lineage>
        <taxon>Eukaryota</taxon>
        <taxon>Fungi</taxon>
        <taxon>Dikarya</taxon>
        <taxon>Ascomycota</taxon>
        <taxon>Pezizomycotina</taxon>
        <taxon>Sordariomycetes</taxon>
        <taxon>Hypocreomycetidae</taxon>
        <taxon>Hypocreales</taxon>
        <taxon>Nectriaceae</taxon>
        <taxon>Fusarium</taxon>
    </lineage>
</organism>
<reference evidence="3 4" key="1">
    <citation type="journal article" date="2018" name="PLoS Pathog.">
        <title>Evolution of structural diversity of trichothecenes, a family of toxins produced by plant pathogenic and entomopathogenic fungi.</title>
        <authorList>
            <person name="Proctor R.H."/>
            <person name="McCormick S.P."/>
            <person name="Kim H.S."/>
            <person name="Cardoza R.E."/>
            <person name="Stanley A.M."/>
            <person name="Lindo L."/>
            <person name="Kelly A."/>
            <person name="Brown D.W."/>
            <person name="Lee T."/>
            <person name="Vaughan M.M."/>
            <person name="Alexander N.J."/>
            <person name="Busman M."/>
            <person name="Gutierrez S."/>
        </authorList>
    </citation>
    <scope>NUCLEOTIDE SEQUENCE [LARGE SCALE GENOMIC DNA]</scope>
    <source>
        <strain evidence="3 4">NRRL 20695</strain>
    </source>
</reference>
<dbReference type="AlphaFoldDB" id="A0A395RWF1"/>
<dbReference type="Gene3D" id="3.40.50.720">
    <property type="entry name" value="NAD(P)-binding Rossmann-like Domain"/>
    <property type="match status" value="1"/>
</dbReference>
<dbReference type="PANTHER" id="PTHR42760">
    <property type="entry name" value="SHORT-CHAIN DEHYDROGENASES/REDUCTASES FAMILY MEMBER"/>
    <property type="match status" value="1"/>
</dbReference>
<dbReference type="FunFam" id="3.40.50.720:FF:000084">
    <property type="entry name" value="Short-chain dehydrogenase reductase"/>
    <property type="match status" value="1"/>
</dbReference>
<evidence type="ECO:0000256" key="2">
    <source>
        <dbReference type="ARBA" id="ARBA00022857"/>
    </source>
</evidence>
<dbReference type="SUPFAM" id="SSF51735">
    <property type="entry name" value="NAD(P)-binding Rossmann-fold domains"/>
    <property type="match status" value="1"/>
</dbReference>
<gene>
    <name evidence="3" type="ORF">FLONG3_9528</name>
</gene>
<dbReference type="PROSITE" id="PS00061">
    <property type="entry name" value="ADH_SHORT"/>
    <property type="match status" value="1"/>
</dbReference>
<dbReference type="InterPro" id="IPR002347">
    <property type="entry name" value="SDR_fam"/>
</dbReference>
<dbReference type="STRING" id="694270.A0A395RWF1"/>
<dbReference type="EMBL" id="PXOG01000252">
    <property type="protein sequence ID" value="RGP64470.1"/>
    <property type="molecule type" value="Genomic_DNA"/>
</dbReference>
<dbReference type="InterPro" id="IPR036291">
    <property type="entry name" value="NAD(P)-bd_dom_sf"/>
</dbReference>
<keyword evidence="2" id="KW-0521">NADP</keyword>
<evidence type="ECO:0000313" key="4">
    <source>
        <dbReference type="Proteomes" id="UP000266234"/>
    </source>
</evidence>
<sequence>MSASTIGQRLKDKVCIVTGSSSGLGRSIALGYSREGALLVCADLQQGARAEVNGEEAISTDELIRHKGGKAIFVQTDVSKAAAVEELVTRTVIQFGRVDVVVNNAGISIEAGKKPCRIHETPEEWWDLTMAVNLKSIFLTTKYAIAQMLKQEKNESGDRGWIINISSIFGIVGGYTIPCYSASKAAVTNLTRSIALDYAKDGIHCNAIGPGYTETAIFADTTKIHDKELIRAKHPLHGTGAPQDIVGAAIFLASEEARWITGVHLPVDGGYTAQ</sequence>
<comment type="caution">
    <text evidence="3">The sequence shown here is derived from an EMBL/GenBank/DDBJ whole genome shotgun (WGS) entry which is preliminary data.</text>
</comment>
<dbReference type="Proteomes" id="UP000266234">
    <property type="component" value="Unassembled WGS sequence"/>
</dbReference>
<dbReference type="PANTHER" id="PTHR42760:SF124">
    <property type="entry name" value="SHORT-CHAIN DEHYDROGENASE_REDUCTASE"/>
    <property type="match status" value="1"/>
</dbReference>
<dbReference type="PRINTS" id="PR00080">
    <property type="entry name" value="SDRFAMILY"/>
</dbReference>
<dbReference type="NCBIfam" id="NF005559">
    <property type="entry name" value="PRK07231.1"/>
    <property type="match status" value="1"/>
</dbReference>
<name>A0A395RWF1_9HYPO</name>
<dbReference type="CDD" id="cd05233">
    <property type="entry name" value="SDR_c"/>
    <property type="match status" value="1"/>
</dbReference>
<protein>
    <submittedName>
        <fullName evidence="3">Oxidoreductase yxbg</fullName>
    </submittedName>
</protein>
<dbReference type="GO" id="GO:0016616">
    <property type="term" value="F:oxidoreductase activity, acting on the CH-OH group of donors, NAD or NADP as acceptor"/>
    <property type="evidence" value="ECO:0007669"/>
    <property type="project" value="TreeGrafter"/>
</dbReference>
<proteinExistence type="inferred from homology"/>
<evidence type="ECO:0000256" key="1">
    <source>
        <dbReference type="ARBA" id="ARBA00006484"/>
    </source>
</evidence>
<evidence type="ECO:0000313" key="3">
    <source>
        <dbReference type="EMBL" id="RGP64470.1"/>
    </source>
</evidence>
<dbReference type="OrthoDB" id="417891at2759"/>